<accession>A0A8K0UDM9</accession>
<evidence type="ECO:0000256" key="4">
    <source>
        <dbReference type="ARBA" id="ARBA00022989"/>
    </source>
</evidence>
<feature type="transmembrane region" description="Helical" evidence="6">
    <location>
        <begin position="242"/>
        <end position="264"/>
    </location>
</feature>
<dbReference type="EMBL" id="JAEVFJ010000062">
    <property type="protein sequence ID" value="KAH8077733.1"/>
    <property type="molecule type" value="Genomic_DNA"/>
</dbReference>
<feature type="transmembrane region" description="Helical" evidence="6">
    <location>
        <begin position="407"/>
        <end position="426"/>
    </location>
</feature>
<keyword evidence="4 6" id="KW-1133">Transmembrane helix</keyword>
<dbReference type="SUPFAM" id="SSF103473">
    <property type="entry name" value="MFS general substrate transporter"/>
    <property type="match status" value="1"/>
</dbReference>
<keyword evidence="5 6" id="KW-0472">Membrane</keyword>
<dbReference type="InterPro" id="IPR020846">
    <property type="entry name" value="MFS_dom"/>
</dbReference>
<feature type="transmembrane region" description="Helical" evidence="6">
    <location>
        <begin position="211"/>
        <end position="230"/>
    </location>
</feature>
<feature type="transmembrane region" description="Helical" evidence="6">
    <location>
        <begin position="313"/>
        <end position="333"/>
    </location>
</feature>
<dbReference type="FunFam" id="1.20.1250.20:FF:000068">
    <property type="entry name" value="MFS general substrate transporter"/>
    <property type="match status" value="1"/>
</dbReference>
<dbReference type="PANTHER" id="PTHR43791:SF46">
    <property type="entry name" value="MAJOR FACILITATOR SUPERFAMILY (MFS) PROFILE DOMAIN-CONTAINING PROTEIN-RELATED"/>
    <property type="match status" value="1"/>
</dbReference>
<dbReference type="GO" id="GO:0005886">
    <property type="term" value="C:plasma membrane"/>
    <property type="evidence" value="ECO:0007669"/>
    <property type="project" value="TreeGrafter"/>
</dbReference>
<evidence type="ECO:0000313" key="9">
    <source>
        <dbReference type="Proteomes" id="UP000813824"/>
    </source>
</evidence>
<dbReference type="Proteomes" id="UP000813824">
    <property type="component" value="Unassembled WGS sequence"/>
</dbReference>
<dbReference type="InterPro" id="IPR036259">
    <property type="entry name" value="MFS_trans_sf"/>
</dbReference>
<feature type="transmembrane region" description="Helical" evidence="6">
    <location>
        <begin position="353"/>
        <end position="370"/>
    </location>
</feature>
<keyword evidence="3 6" id="KW-0812">Transmembrane</keyword>
<dbReference type="CDD" id="cd17327">
    <property type="entry name" value="MFS_FEN2_like"/>
    <property type="match status" value="1"/>
</dbReference>
<dbReference type="Gene3D" id="1.20.1250.20">
    <property type="entry name" value="MFS general substrate transporter like domains"/>
    <property type="match status" value="2"/>
</dbReference>
<protein>
    <submittedName>
        <fullName evidence="8">MFS general substrate transporter</fullName>
    </submittedName>
</protein>
<feature type="transmembrane region" description="Helical" evidence="6">
    <location>
        <begin position="438"/>
        <end position="457"/>
    </location>
</feature>
<organism evidence="8 9">
    <name type="scientific">Cristinia sonorae</name>
    <dbReference type="NCBI Taxonomy" id="1940300"/>
    <lineage>
        <taxon>Eukaryota</taxon>
        <taxon>Fungi</taxon>
        <taxon>Dikarya</taxon>
        <taxon>Basidiomycota</taxon>
        <taxon>Agaricomycotina</taxon>
        <taxon>Agaricomycetes</taxon>
        <taxon>Agaricomycetidae</taxon>
        <taxon>Agaricales</taxon>
        <taxon>Pleurotineae</taxon>
        <taxon>Stephanosporaceae</taxon>
        <taxon>Cristinia</taxon>
    </lineage>
</organism>
<evidence type="ECO:0000313" key="8">
    <source>
        <dbReference type="EMBL" id="KAH8077733.1"/>
    </source>
</evidence>
<keyword evidence="2" id="KW-0813">Transport</keyword>
<dbReference type="PROSITE" id="PS50850">
    <property type="entry name" value="MFS"/>
    <property type="match status" value="1"/>
</dbReference>
<proteinExistence type="predicted"/>
<evidence type="ECO:0000256" key="5">
    <source>
        <dbReference type="ARBA" id="ARBA00023136"/>
    </source>
</evidence>
<evidence type="ECO:0000256" key="1">
    <source>
        <dbReference type="ARBA" id="ARBA00004141"/>
    </source>
</evidence>
<dbReference type="GO" id="GO:0022857">
    <property type="term" value="F:transmembrane transporter activity"/>
    <property type="evidence" value="ECO:0007669"/>
    <property type="project" value="InterPro"/>
</dbReference>
<comment type="caution">
    <text evidence="8">The sequence shown here is derived from an EMBL/GenBank/DDBJ whole genome shotgun (WGS) entry which is preliminary data.</text>
</comment>
<dbReference type="PANTHER" id="PTHR43791">
    <property type="entry name" value="PERMEASE-RELATED"/>
    <property type="match status" value="1"/>
</dbReference>
<evidence type="ECO:0000256" key="2">
    <source>
        <dbReference type="ARBA" id="ARBA00022448"/>
    </source>
</evidence>
<dbReference type="Pfam" id="PF07690">
    <property type="entry name" value="MFS_1"/>
    <property type="match status" value="1"/>
</dbReference>
<dbReference type="FunFam" id="1.20.1250.20:FF:000034">
    <property type="entry name" value="MFS general substrate transporter"/>
    <property type="match status" value="1"/>
</dbReference>
<sequence>MSHKYIPISKIMQKPATELEAHNATWWLDELGRLRFPYLDGVTELHLATKAMGEGDHSSTEKTSLDSSRVNERILLRKIDLRVVPVLCVLYVLAFLDRVNIGNAALFGLKEDLKLGGSEYNNALVIFFIPYAICDIPANALMKRFKPHVWLSVCMFLFGLITICQGLTQSYGGLLTTRFLLGIFESAMFPGCIYLLAMWYRRLEAQKRCSFFFGSNNIAGAFGGLLASAIGKMDGIRGYRGWRWVFILEGVLTCVISFVLFFTISDFPEEASWLTPTEKEFVKARLREDVGYSQHEKKLTLRLVWDTVKDVKVILGGFMYFGLIISAYGYAYFAPTIIKEFGHSNIQSQLLSVPQWVSSLVVLLLVAWLSDRLQHRFLFTILPILVAVIGFIVLISTDHPTKVKYGALFLSTAGTFSAMPVVLCWFSTNIAGHRRRSIAIAWQVGFGNIGGIVAAYAFLAEDAPRYFKGYGLCIAFMCFSGLSSCAYLIACIRENHRRDKLEDSSEKGGNEFLDEQCSRLGDLSLRYRYML</sequence>
<comment type="subcellular location">
    <subcellularLocation>
        <location evidence="1">Membrane</location>
        <topology evidence="1">Multi-pass membrane protein</topology>
    </subcellularLocation>
</comment>
<feature type="domain" description="Major facilitator superfamily (MFS) profile" evidence="7">
    <location>
        <begin position="83"/>
        <end position="498"/>
    </location>
</feature>
<feature type="transmembrane region" description="Helical" evidence="6">
    <location>
        <begin position="377"/>
        <end position="395"/>
    </location>
</feature>
<feature type="transmembrane region" description="Helical" evidence="6">
    <location>
        <begin position="123"/>
        <end position="142"/>
    </location>
</feature>
<feature type="transmembrane region" description="Helical" evidence="6">
    <location>
        <begin position="149"/>
        <end position="168"/>
    </location>
</feature>
<dbReference type="InterPro" id="IPR011701">
    <property type="entry name" value="MFS"/>
</dbReference>
<dbReference type="AlphaFoldDB" id="A0A8K0UDM9"/>
<evidence type="ECO:0000256" key="6">
    <source>
        <dbReference type="SAM" id="Phobius"/>
    </source>
</evidence>
<dbReference type="OrthoDB" id="2985014at2759"/>
<feature type="transmembrane region" description="Helical" evidence="6">
    <location>
        <begin position="469"/>
        <end position="490"/>
    </location>
</feature>
<name>A0A8K0UDM9_9AGAR</name>
<evidence type="ECO:0000259" key="7">
    <source>
        <dbReference type="PROSITE" id="PS50850"/>
    </source>
</evidence>
<feature type="transmembrane region" description="Helical" evidence="6">
    <location>
        <begin position="79"/>
        <end position="96"/>
    </location>
</feature>
<feature type="transmembrane region" description="Helical" evidence="6">
    <location>
        <begin position="180"/>
        <end position="199"/>
    </location>
</feature>
<reference evidence="8" key="1">
    <citation type="journal article" date="2021" name="New Phytol.">
        <title>Evolutionary innovations through gain and loss of genes in the ectomycorrhizal Boletales.</title>
        <authorList>
            <person name="Wu G."/>
            <person name="Miyauchi S."/>
            <person name="Morin E."/>
            <person name="Kuo A."/>
            <person name="Drula E."/>
            <person name="Varga T."/>
            <person name="Kohler A."/>
            <person name="Feng B."/>
            <person name="Cao Y."/>
            <person name="Lipzen A."/>
            <person name="Daum C."/>
            <person name="Hundley H."/>
            <person name="Pangilinan J."/>
            <person name="Johnson J."/>
            <person name="Barry K."/>
            <person name="LaButti K."/>
            <person name="Ng V."/>
            <person name="Ahrendt S."/>
            <person name="Min B."/>
            <person name="Choi I.G."/>
            <person name="Park H."/>
            <person name="Plett J.M."/>
            <person name="Magnuson J."/>
            <person name="Spatafora J.W."/>
            <person name="Nagy L.G."/>
            <person name="Henrissat B."/>
            <person name="Grigoriev I.V."/>
            <person name="Yang Z.L."/>
            <person name="Xu J."/>
            <person name="Martin F.M."/>
        </authorList>
    </citation>
    <scope>NUCLEOTIDE SEQUENCE</scope>
    <source>
        <strain evidence="8">KKN 215</strain>
    </source>
</reference>
<keyword evidence="9" id="KW-1185">Reference proteome</keyword>
<evidence type="ECO:0000256" key="3">
    <source>
        <dbReference type="ARBA" id="ARBA00022692"/>
    </source>
</evidence>
<gene>
    <name evidence="8" type="ORF">BXZ70DRAFT_1053186</name>
</gene>